<comment type="caution">
    <text evidence="1">The sequence shown here is derived from an EMBL/GenBank/DDBJ whole genome shotgun (WGS) entry which is preliminary data.</text>
</comment>
<reference evidence="1" key="1">
    <citation type="journal article" date="2020" name="Nat. Commun.">
        <title>Large-scale genome sequencing of mycorrhizal fungi provides insights into the early evolution of symbiotic traits.</title>
        <authorList>
            <person name="Miyauchi S."/>
            <person name="Kiss E."/>
            <person name="Kuo A."/>
            <person name="Drula E."/>
            <person name="Kohler A."/>
            <person name="Sanchez-Garcia M."/>
            <person name="Morin E."/>
            <person name="Andreopoulos B."/>
            <person name="Barry K.W."/>
            <person name="Bonito G."/>
            <person name="Buee M."/>
            <person name="Carver A."/>
            <person name="Chen C."/>
            <person name="Cichocki N."/>
            <person name="Clum A."/>
            <person name="Culley D."/>
            <person name="Crous P.W."/>
            <person name="Fauchery L."/>
            <person name="Girlanda M."/>
            <person name="Hayes R.D."/>
            <person name="Keri Z."/>
            <person name="LaButti K."/>
            <person name="Lipzen A."/>
            <person name="Lombard V."/>
            <person name="Magnuson J."/>
            <person name="Maillard F."/>
            <person name="Murat C."/>
            <person name="Nolan M."/>
            <person name="Ohm R.A."/>
            <person name="Pangilinan J."/>
            <person name="Pereira M.F."/>
            <person name="Perotto S."/>
            <person name="Peter M."/>
            <person name="Pfister S."/>
            <person name="Riley R."/>
            <person name="Sitrit Y."/>
            <person name="Stielow J.B."/>
            <person name="Szollosi G."/>
            <person name="Zifcakova L."/>
            <person name="Stursova M."/>
            <person name="Spatafora J.W."/>
            <person name="Tedersoo L."/>
            <person name="Vaario L.M."/>
            <person name="Yamada A."/>
            <person name="Yan M."/>
            <person name="Wang P."/>
            <person name="Xu J."/>
            <person name="Bruns T."/>
            <person name="Baldrian P."/>
            <person name="Vilgalys R."/>
            <person name="Dunand C."/>
            <person name="Henrissat B."/>
            <person name="Grigoriev I.V."/>
            <person name="Hibbett D."/>
            <person name="Nagy L.G."/>
            <person name="Martin F.M."/>
        </authorList>
    </citation>
    <scope>NUCLEOTIDE SEQUENCE</scope>
    <source>
        <strain evidence="1">UP504</strain>
    </source>
</reference>
<dbReference type="OrthoDB" id="3005621at2759"/>
<evidence type="ECO:0000313" key="1">
    <source>
        <dbReference type="EMBL" id="KAF9507382.1"/>
    </source>
</evidence>
<protein>
    <submittedName>
        <fullName evidence="1">Uncharacterized protein</fullName>
    </submittedName>
</protein>
<keyword evidence="2" id="KW-1185">Reference proteome</keyword>
<dbReference type="AlphaFoldDB" id="A0A9P6DMX6"/>
<dbReference type="EMBL" id="MU129082">
    <property type="protein sequence ID" value="KAF9507382.1"/>
    <property type="molecule type" value="Genomic_DNA"/>
</dbReference>
<evidence type="ECO:0000313" key="2">
    <source>
        <dbReference type="Proteomes" id="UP000886523"/>
    </source>
</evidence>
<proteinExistence type="predicted"/>
<name>A0A9P6DMX6_9AGAM</name>
<dbReference type="Proteomes" id="UP000886523">
    <property type="component" value="Unassembled WGS sequence"/>
</dbReference>
<organism evidence="1 2">
    <name type="scientific">Hydnum rufescens UP504</name>
    <dbReference type="NCBI Taxonomy" id="1448309"/>
    <lineage>
        <taxon>Eukaryota</taxon>
        <taxon>Fungi</taxon>
        <taxon>Dikarya</taxon>
        <taxon>Basidiomycota</taxon>
        <taxon>Agaricomycotina</taxon>
        <taxon>Agaricomycetes</taxon>
        <taxon>Cantharellales</taxon>
        <taxon>Hydnaceae</taxon>
        <taxon>Hydnum</taxon>
    </lineage>
</organism>
<gene>
    <name evidence="1" type="ORF">BS47DRAFT_311987</name>
</gene>
<accession>A0A9P6DMX6</accession>
<sequence length="247" mass="27405">MLRRSLFGEASLEHVKYREFERGLNLTCSNGFQLFQLFDSFEGGNQNLLGALDLGYFDTWASVQAFVSITVAREVADALSALPSFTHTSFQSLFDDFMTGTGIPPGQLVADVIAAGNFPENLAELATHPGFHSRCLFFSATMRERHDGETQIRVSVMSNPSHPVSSQNASTGEPDDLRALLSVHDDTTEASFRWESIKWGTCSSYAIIPGNVIIRIFLEEPEPIKAVFCWLFMEIVLNANTNFAHVL</sequence>